<organism evidence="8 9">
    <name type="scientific">Nocardioides caeni</name>
    <dbReference type="NCBI Taxonomy" id="574700"/>
    <lineage>
        <taxon>Bacteria</taxon>
        <taxon>Bacillati</taxon>
        <taxon>Actinomycetota</taxon>
        <taxon>Actinomycetes</taxon>
        <taxon>Propionibacteriales</taxon>
        <taxon>Nocardioidaceae</taxon>
        <taxon>Nocardioides</taxon>
    </lineage>
</organism>
<dbReference type="PANTHER" id="PTHR43133">
    <property type="entry name" value="RNA POLYMERASE ECF-TYPE SIGMA FACTO"/>
    <property type="match status" value="1"/>
</dbReference>
<dbReference type="InterPro" id="IPR013249">
    <property type="entry name" value="RNA_pol_sigma70_r4_t2"/>
</dbReference>
<sequence>MDVAMEQEHDVAANDFAAWAEARIASLLRFGYLVTGSQQAAEEAVQAALVRACERWGRISRTQDPDQYVRRMVVNGHVSAWRSSRRRESPVAEVRGTVAADPADTVARSDAVWRMCSGLPTQQRAAVVLRFYEDLDYPEIAAILDVAEPTVRSHVHRALAALRRELASQHAGEEEE</sequence>
<reference evidence="8 9" key="1">
    <citation type="journal article" date="2009" name="Int. J. Syst. Evol. Microbiol.">
        <title>Nocardioides caeni sp. nov., isolated from wastewater.</title>
        <authorList>
            <person name="Yoon J.H."/>
            <person name="Kang S.J."/>
            <person name="Park S."/>
            <person name="Kim W."/>
            <person name="Oh T.K."/>
        </authorList>
    </citation>
    <scope>NUCLEOTIDE SEQUENCE [LARGE SCALE GENOMIC DNA]</scope>
    <source>
        <strain evidence="8 9">DSM 23134</strain>
    </source>
</reference>
<gene>
    <name evidence="8" type="ORF">E9934_02110</name>
</gene>
<dbReference type="OrthoDB" id="3692620at2"/>
<evidence type="ECO:0000256" key="2">
    <source>
        <dbReference type="ARBA" id="ARBA00023015"/>
    </source>
</evidence>
<feature type="domain" description="RNA polymerase sigma factor 70 region 4 type 2" evidence="7">
    <location>
        <begin position="110"/>
        <end position="162"/>
    </location>
</feature>
<dbReference type="SUPFAM" id="SSF88946">
    <property type="entry name" value="Sigma2 domain of RNA polymerase sigma factors"/>
    <property type="match status" value="1"/>
</dbReference>
<keyword evidence="9" id="KW-1185">Reference proteome</keyword>
<keyword evidence="5" id="KW-0804">Transcription</keyword>
<dbReference type="InterPro" id="IPR039425">
    <property type="entry name" value="RNA_pol_sigma-70-like"/>
</dbReference>
<dbReference type="SUPFAM" id="SSF88659">
    <property type="entry name" value="Sigma3 and sigma4 domains of RNA polymerase sigma factors"/>
    <property type="match status" value="1"/>
</dbReference>
<dbReference type="InterPro" id="IPR014284">
    <property type="entry name" value="RNA_pol_sigma-70_dom"/>
</dbReference>
<comment type="caution">
    <text evidence="8">The sequence shown here is derived from an EMBL/GenBank/DDBJ whole genome shotgun (WGS) entry which is preliminary data.</text>
</comment>
<evidence type="ECO:0000313" key="8">
    <source>
        <dbReference type="EMBL" id="THV18442.1"/>
    </source>
</evidence>
<keyword evidence="4" id="KW-0238">DNA-binding</keyword>
<dbReference type="CDD" id="cd06171">
    <property type="entry name" value="Sigma70_r4"/>
    <property type="match status" value="1"/>
</dbReference>
<dbReference type="Pfam" id="PF08281">
    <property type="entry name" value="Sigma70_r4_2"/>
    <property type="match status" value="1"/>
</dbReference>
<dbReference type="InterPro" id="IPR013324">
    <property type="entry name" value="RNA_pol_sigma_r3/r4-like"/>
</dbReference>
<proteinExistence type="inferred from homology"/>
<protein>
    <submittedName>
        <fullName evidence="8">SigE family RNA polymerase sigma factor</fullName>
    </submittedName>
</protein>
<feature type="domain" description="RNA polymerase sigma-70 region 2" evidence="6">
    <location>
        <begin position="27"/>
        <end position="87"/>
    </location>
</feature>
<dbReference type="PANTHER" id="PTHR43133:SF50">
    <property type="entry name" value="ECF RNA POLYMERASE SIGMA FACTOR SIGM"/>
    <property type="match status" value="1"/>
</dbReference>
<evidence type="ECO:0000259" key="7">
    <source>
        <dbReference type="Pfam" id="PF08281"/>
    </source>
</evidence>
<evidence type="ECO:0000256" key="5">
    <source>
        <dbReference type="ARBA" id="ARBA00023163"/>
    </source>
</evidence>
<dbReference type="InterPro" id="IPR014325">
    <property type="entry name" value="RNA_pol_sigma-E_actinobac"/>
</dbReference>
<dbReference type="NCBIfam" id="TIGR02937">
    <property type="entry name" value="sigma70-ECF"/>
    <property type="match status" value="1"/>
</dbReference>
<keyword evidence="3" id="KW-0731">Sigma factor</keyword>
<dbReference type="GO" id="GO:0003677">
    <property type="term" value="F:DNA binding"/>
    <property type="evidence" value="ECO:0007669"/>
    <property type="project" value="UniProtKB-KW"/>
</dbReference>
<dbReference type="InterPro" id="IPR036388">
    <property type="entry name" value="WH-like_DNA-bd_sf"/>
</dbReference>
<evidence type="ECO:0000259" key="6">
    <source>
        <dbReference type="Pfam" id="PF04542"/>
    </source>
</evidence>
<evidence type="ECO:0000313" key="9">
    <source>
        <dbReference type="Proteomes" id="UP000307087"/>
    </source>
</evidence>
<keyword evidence="2" id="KW-0805">Transcription regulation</keyword>
<evidence type="ECO:0000256" key="4">
    <source>
        <dbReference type="ARBA" id="ARBA00023125"/>
    </source>
</evidence>
<comment type="similarity">
    <text evidence="1">Belongs to the sigma-70 factor family. ECF subfamily.</text>
</comment>
<name>A0A4S8NQN8_9ACTN</name>
<dbReference type="GO" id="GO:0006352">
    <property type="term" value="P:DNA-templated transcription initiation"/>
    <property type="evidence" value="ECO:0007669"/>
    <property type="project" value="InterPro"/>
</dbReference>
<dbReference type="Proteomes" id="UP000307087">
    <property type="component" value="Unassembled WGS sequence"/>
</dbReference>
<dbReference type="NCBIfam" id="TIGR02983">
    <property type="entry name" value="SigE-fam_strep"/>
    <property type="match status" value="1"/>
</dbReference>
<evidence type="ECO:0000256" key="1">
    <source>
        <dbReference type="ARBA" id="ARBA00010641"/>
    </source>
</evidence>
<dbReference type="InterPro" id="IPR007627">
    <property type="entry name" value="RNA_pol_sigma70_r2"/>
</dbReference>
<dbReference type="Gene3D" id="1.10.1740.10">
    <property type="match status" value="1"/>
</dbReference>
<dbReference type="GO" id="GO:0016987">
    <property type="term" value="F:sigma factor activity"/>
    <property type="evidence" value="ECO:0007669"/>
    <property type="project" value="UniProtKB-KW"/>
</dbReference>
<dbReference type="Pfam" id="PF04542">
    <property type="entry name" value="Sigma70_r2"/>
    <property type="match status" value="1"/>
</dbReference>
<accession>A0A4S8NQN8</accession>
<evidence type="ECO:0000256" key="3">
    <source>
        <dbReference type="ARBA" id="ARBA00023082"/>
    </source>
</evidence>
<dbReference type="InterPro" id="IPR013325">
    <property type="entry name" value="RNA_pol_sigma_r2"/>
</dbReference>
<dbReference type="Gene3D" id="1.10.10.10">
    <property type="entry name" value="Winged helix-like DNA-binding domain superfamily/Winged helix DNA-binding domain"/>
    <property type="match status" value="1"/>
</dbReference>
<dbReference type="AlphaFoldDB" id="A0A4S8NQN8"/>
<dbReference type="EMBL" id="STGW01000001">
    <property type="protein sequence ID" value="THV18442.1"/>
    <property type="molecule type" value="Genomic_DNA"/>
</dbReference>